<sequence length="466" mass="49156">MMAQKRSHRSTTSGRKKSPASWLGGALLNILAALGVVCIVLVILSFVFNVSIMMFRTGSMSPTITAGSIAFVHEIPAEKMEVGDVITADRGEKVLPVTHRVTSILGAESGQVTFEMKGDANEAKDPEPYTAETVRRVMFSIPGVAPAIQSFRDPLVLGGITIAASLLVVWAFWPRREEDEDGDEIAEAGEGTPDKAAAALRQESQSAVTRSPKHALALPVAAFLLATSNGPFAAFDPPATVPAAASAATDTTTTNTAAEARGQYLRMRAVGDESKMLNLSPGASVNWTVDVWADAPEPGTVELEIGSGQLTETIAEELLVNVYSCAEIVPMSQCSGGATELLHHTPLNELGAAPDNDRYLLDMPSDEKRRVQVTVTLARNADAEAVAGQRSSVRLTAIGQGEEVSLGPGDPGDPDDPSDTGPDAPDVPDDLPRTGIEGWLWILLIACALIAAGSVVVARTRSRRKS</sequence>
<dbReference type="CDD" id="cd06530">
    <property type="entry name" value="S26_SPase_I"/>
    <property type="match status" value="1"/>
</dbReference>
<evidence type="ECO:0000256" key="2">
    <source>
        <dbReference type="SAM" id="MobiDB-lite"/>
    </source>
</evidence>
<dbReference type="NCBIfam" id="TIGR02228">
    <property type="entry name" value="sigpep_I_arch"/>
    <property type="match status" value="1"/>
</dbReference>
<feature type="compositionally biased region" description="Basic residues" evidence="2">
    <location>
        <begin position="1"/>
        <end position="18"/>
    </location>
</feature>
<feature type="region of interest" description="Disordered" evidence="2">
    <location>
        <begin position="399"/>
        <end position="431"/>
    </location>
</feature>
<organism evidence="4 5">
    <name type="scientific">Brevibacterium picturae</name>
    <dbReference type="NCBI Taxonomy" id="260553"/>
    <lineage>
        <taxon>Bacteria</taxon>
        <taxon>Bacillati</taxon>
        <taxon>Actinomycetota</taxon>
        <taxon>Actinomycetes</taxon>
        <taxon>Micrococcales</taxon>
        <taxon>Brevibacteriaceae</taxon>
        <taxon>Brevibacterium</taxon>
    </lineage>
</organism>
<comment type="caution">
    <text evidence="4">The sequence shown here is derived from an EMBL/GenBank/DDBJ whole genome shotgun (WGS) entry which is preliminary data.</text>
</comment>
<dbReference type="RefSeq" id="WP_346035544.1">
    <property type="nucleotide sequence ID" value="NZ_BAAALY010000004.1"/>
</dbReference>
<proteinExistence type="predicted"/>
<feature type="transmembrane region" description="Helical" evidence="3">
    <location>
        <begin position="438"/>
        <end position="458"/>
    </location>
</feature>
<dbReference type="InterPro" id="IPR001733">
    <property type="entry name" value="Peptidase_S26B"/>
</dbReference>
<keyword evidence="3" id="KW-0472">Membrane</keyword>
<dbReference type="EC" id="3.4.21.89" evidence="1"/>
<name>A0ABN2BBG8_9MICO</name>
<keyword evidence="5" id="KW-1185">Reference proteome</keyword>
<evidence type="ECO:0000313" key="4">
    <source>
        <dbReference type="EMBL" id="GAA1537793.1"/>
    </source>
</evidence>
<dbReference type="Proteomes" id="UP001501791">
    <property type="component" value="Unassembled WGS sequence"/>
</dbReference>
<evidence type="ECO:0000256" key="1">
    <source>
        <dbReference type="NCBIfam" id="TIGR02228"/>
    </source>
</evidence>
<dbReference type="PANTHER" id="PTHR10806:SF6">
    <property type="entry name" value="SIGNAL PEPTIDASE COMPLEX CATALYTIC SUBUNIT SEC11"/>
    <property type="match status" value="1"/>
</dbReference>
<keyword evidence="3" id="KW-1133">Transmembrane helix</keyword>
<dbReference type="EMBL" id="BAAALY010000004">
    <property type="protein sequence ID" value="GAA1537793.1"/>
    <property type="molecule type" value="Genomic_DNA"/>
</dbReference>
<evidence type="ECO:0000256" key="3">
    <source>
        <dbReference type="SAM" id="Phobius"/>
    </source>
</evidence>
<feature type="transmembrane region" description="Helical" evidence="3">
    <location>
        <begin position="20"/>
        <end position="50"/>
    </location>
</feature>
<protein>
    <recommendedName>
        <fullName evidence="1">Signal peptidase I</fullName>
        <ecNumber evidence="1">3.4.21.89</ecNumber>
    </recommendedName>
</protein>
<dbReference type="PANTHER" id="PTHR10806">
    <property type="entry name" value="SIGNAL PEPTIDASE COMPLEX CATALYTIC SUBUNIT SEC11"/>
    <property type="match status" value="1"/>
</dbReference>
<evidence type="ECO:0000313" key="5">
    <source>
        <dbReference type="Proteomes" id="UP001501791"/>
    </source>
</evidence>
<feature type="region of interest" description="Disordered" evidence="2">
    <location>
        <begin position="180"/>
        <end position="204"/>
    </location>
</feature>
<reference evidence="4 5" key="1">
    <citation type="journal article" date="2019" name="Int. J. Syst. Evol. Microbiol.">
        <title>The Global Catalogue of Microorganisms (GCM) 10K type strain sequencing project: providing services to taxonomists for standard genome sequencing and annotation.</title>
        <authorList>
            <consortium name="The Broad Institute Genomics Platform"/>
            <consortium name="The Broad Institute Genome Sequencing Center for Infectious Disease"/>
            <person name="Wu L."/>
            <person name="Ma J."/>
        </authorList>
    </citation>
    <scope>NUCLEOTIDE SEQUENCE [LARGE SCALE GENOMIC DNA]</scope>
    <source>
        <strain evidence="4 5">JCM 13319</strain>
    </source>
</reference>
<feature type="region of interest" description="Disordered" evidence="2">
    <location>
        <begin position="1"/>
        <end position="20"/>
    </location>
</feature>
<gene>
    <name evidence="4" type="ORF">GCM10009691_11270</name>
</gene>
<accession>A0ABN2BBG8</accession>
<keyword evidence="3" id="KW-0812">Transmembrane</keyword>
<dbReference type="InterPro" id="IPR019533">
    <property type="entry name" value="Peptidase_S26"/>
</dbReference>